<evidence type="ECO:0000259" key="5">
    <source>
        <dbReference type="PROSITE" id="PS50995"/>
    </source>
</evidence>
<feature type="compositionally biased region" description="Acidic residues" evidence="4">
    <location>
        <begin position="160"/>
        <end position="169"/>
    </location>
</feature>
<dbReference type="InterPro" id="IPR036388">
    <property type="entry name" value="WH-like_DNA-bd_sf"/>
</dbReference>
<dbReference type="InterPro" id="IPR023187">
    <property type="entry name" value="Tscrpt_reg_MarR-type_CS"/>
</dbReference>
<dbReference type="InterPro" id="IPR039422">
    <property type="entry name" value="MarR/SlyA-like"/>
</dbReference>
<keyword evidence="1" id="KW-0805">Transcription regulation</keyword>
<dbReference type="InterPro" id="IPR036390">
    <property type="entry name" value="WH_DNA-bd_sf"/>
</dbReference>
<evidence type="ECO:0000256" key="2">
    <source>
        <dbReference type="ARBA" id="ARBA00023125"/>
    </source>
</evidence>
<sequence length="203" mass="21883">MTVPSQDDLDVADALGGQLVRFYRAMAKTKSYLSKIGPDGIERAAYAILFYLVNNGPQRTSALADALHSDISTVSRQSSTLVQHGLVERTADPEDGRATLLAPTGEGLRVFEENRKLRAQWIASMLQDWPREDRVAVASLLDRLNAEIEQFQQGLSETTENNDGEENDTPESSAPESSGGGPGDRTPGGDDPERGDAAPGNRA</sequence>
<dbReference type="Gene3D" id="1.10.10.10">
    <property type="entry name" value="Winged helix-like DNA-binding domain superfamily/Winged helix DNA-binding domain"/>
    <property type="match status" value="1"/>
</dbReference>
<proteinExistence type="predicted"/>
<dbReference type="PROSITE" id="PS50995">
    <property type="entry name" value="HTH_MARR_2"/>
    <property type="match status" value="1"/>
</dbReference>
<evidence type="ECO:0000256" key="1">
    <source>
        <dbReference type="ARBA" id="ARBA00023015"/>
    </source>
</evidence>
<keyword evidence="2" id="KW-0238">DNA-binding</keyword>
<dbReference type="PANTHER" id="PTHR33164:SF57">
    <property type="entry name" value="MARR-FAMILY TRANSCRIPTIONAL REGULATOR"/>
    <property type="match status" value="1"/>
</dbReference>
<feature type="domain" description="HTH marR-type" evidence="5">
    <location>
        <begin position="12"/>
        <end position="146"/>
    </location>
</feature>
<reference evidence="7" key="1">
    <citation type="journal article" date="2019" name="Int. J. Syst. Evol. Microbiol.">
        <title>The Global Catalogue of Microorganisms (GCM) 10K type strain sequencing project: providing services to taxonomists for standard genome sequencing and annotation.</title>
        <authorList>
            <consortium name="The Broad Institute Genomics Platform"/>
            <consortium name="The Broad Institute Genome Sequencing Center for Infectious Disease"/>
            <person name="Wu L."/>
            <person name="Ma J."/>
        </authorList>
    </citation>
    <scope>NUCLEOTIDE SEQUENCE [LARGE SCALE GENOMIC DNA]</scope>
    <source>
        <strain evidence="7">JCM 13022</strain>
    </source>
</reference>
<dbReference type="PROSITE" id="PS01117">
    <property type="entry name" value="HTH_MARR_1"/>
    <property type="match status" value="1"/>
</dbReference>
<dbReference type="PANTHER" id="PTHR33164">
    <property type="entry name" value="TRANSCRIPTIONAL REGULATOR, MARR FAMILY"/>
    <property type="match status" value="1"/>
</dbReference>
<organism evidence="6 7">
    <name type="scientific">Prauserella alba</name>
    <dbReference type="NCBI Taxonomy" id="176898"/>
    <lineage>
        <taxon>Bacteria</taxon>
        <taxon>Bacillati</taxon>
        <taxon>Actinomycetota</taxon>
        <taxon>Actinomycetes</taxon>
        <taxon>Pseudonocardiales</taxon>
        <taxon>Pseudonocardiaceae</taxon>
        <taxon>Prauserella</taxon>
    </lineage>
</organism>
<dbReference type="SUPFAM" id="SSF46785">
    <property type="entry name" value="Winged helix' DNA-binding domain"/>
    <property type="match status" value="1"/>
</dbReference>
<evidence type="ECO:0000313" key="7">
    <source>
        <dbReference type="Proteomes" id="UP001500467"/>
    </source>
</evidence>
<dbReference type="Pfam" id="PF01047">
    <property type="entry name" value="MarR"/>
    <property type="match status" value="1"/>
</dbReference>
<keyword evidence="7" id="KW-1185">Reference proteome</keyword>
<dbReference type="InterPro" id="IPR000835">
    <property type="entry name" value="HTH_MarR-typ"/>
</dbReference>
<feature type="compositionally biased region" description="Basic and acidic residues" evidence="4">
    <location>
        <begin position="187"/>
        <end position="196"/>
    </location>
</feature>
<dbReference type="Proteomes" id="UP001500467">
    <property type="component" value="Unassembled WGS sequence"/>
</dbReference>
<feature type="region of interest" description="Disordered" evidence="4">
    <location>
        <begin position="154"/>
        <end position="203"/>
    </location>
</feature>
<gene>
    <name evidence="6" type="ORF">GCM10009675_08250</name>
</gene>
<keyword evidence="3" id="KW-0804">Transcription</keyword>
<dbReference type="EMBL" id="BAAALM010000004">
    <property type="protein sequence ID" value="GAA1195645.1"/>
    <property type="molecule type" value="Genomic_DNA"/>
</dbReference>
<evidence type="ECO:0000313" key="6">
    <source>
        <dbReference type="EMBL" id="GAA1195645.1"/>
    </source>
</evidence>
<evidence type="ECO:0000256" key="4">
    <source>
        <dbReference type="SAM" id="MobiDB-lite"/>
    </source>
</evidence>
<protein>
    <recommendedName>
        <fullName evidence="5">HTH marR-type domain-containing protein</fullName>
    </recommendedName>
</protein>
<comment type="caution">
    <text evidence="6">The sequence shown here is derived from an EMBL/GenBank/DDBJ whole genome shotgun (WGS) entry which is preliminary data.</text>
</comment>
<name>A0ABP4FQF7_9PSEU</name>
<dbReference type="SMART" id="SM00347">
    <property type="entry name" value="HTH_MARR"/>
    <property type="match status" value="1"/>
</dbReference>
<evidence type="ECO:0000256" key="3">
    <source>
        <dbReference type="ARBA" id="ARBA00023163"/>
    </source>
</evidence>
<accession>A0ABP4FQF7</accession>